<evidence type="ECO:0000313" key="1">
    <source>
        <dbReference type="EMBL" id="WAR00197.1"/>
    </source>
</evidence>
<dbReference type="Proteomes" id="UP001164746">
    <property type="component" value="Chromosome 3"/>
</dbReference>
<evidence type="ECO:0000313" key="2">
    <source>
        <dbReference type="Proteomes" id="UP001164746"/>
    </source>
</evidence>
<sequence length="129" mass="14528">MVPVLVLIPHLISPNIKTLRGKPSAYAHIGNLLQQDHTSPNVFWNCIKPKKEDNFSVSSLKKERLAFTDGKQKAEILNDQFNSVFTKEHMSPKPHMAPGQGKIHTILLKLASAELYQDLAKLFQLSLDQ</sequence>
<protein>
    <submittedName>
        <fullName evidence="1">Uncharacterized protein</fullName>
    </submittedName>
</protein>
<accession>A0ABY7DTN1</accession>
<keyword evidence="2" id="KW-1185">Reference proteome</keyword>
<proteinExistence type="predicted"/>
<feature type="non-terminal residue" evidence="1">
    <location>
        <position position="1"/>
    </location>
</feature>
<name>A0ABY7DTN1_MYAAR</name>
<dbReference type="EMBL" id="CP111014">
    <property type="protein sequence ID" value="WAR00197.1"/>
    <property type="molecule type" value="Genomic_DNA"/>
</dbReference>
<organism evidence="1 2">
    <name type="scientific">Mya arenaria</name>
    <name type="common">Soft-shell clam</name>
    <dbReference type="NCBI Taxonomy" id="6604"/>
    <lineage>
        <taxon>Eukaryota</taxon>
        <taxon>Metazoa</taxon>
        <taxon>Spiralia</taxon>
        <taxon>Lophotrochozoa</taxon>
        <taxon>Mollusca</taxon>
        <taxon>Bivalvia</taxon>
        <taxon>Autobranchia</taxon>
        <taxon>Heteroconchia</taxon>
        <taxon>Euheterodonta</taxon>
        <taxon>Imparidentia</taxon>
        <taxon>Neoheterodontei</taxon>
        <taxon>Myida</taxon>
        <taxon>Myoidea</taxon>
        <taxon>Myidae</taxon>
        <taxon>Mya</taxon>
    </lineage>
</organism>
<gene>
    <name evidence="1" type="ORF">MAR_024569</name>
</gene>
<reference evidence="1" key="1">
    <citation type="submission" date="2022-11" db="EMBL/GenBank/DDBJ databases">
        <title>Centuries of genome instability and evolution in soft-shell clam transmissible cancer (bioRxiv).</title>
        <authorList>
            <person name="Hart S.F.M."/>
            <person name="Yonemitsu M.A."/>
            <person name="Giersch R.M."/>
            <person name="Beal B.F."/>
            <person name="Arriagada G."/>
            <person name="Davis B.W."/>
            <person name="Ostrander E.A."/>
            <person name="Goff S.P."/>
            <person name="Metzger M.J."/>
        </authorList>
    </citation>
    <scope>NUCLEOTIDE SEQUENCE</scope>
    <source>
        <strain evidence="1">MELC-2E11</strain>
        <tissue evidence="1">Siphon/mantle</tissue>
    </source>
</reference>